<accession>A0ABW0GMG0</accession>
<keyword evidence="4" id="KW-1185">Reference proteome</keyword>
<proteinExistence type="predicted"/>
<feature type="compositionally biased region" description="Acidic residues" evidence="1">
    <location>
        <begin position="100"/>
        <end position="119"/>
    </location>
</feature>
<comment type="caution">
    <text evidence="3">The sequence shown here is derived from an EMBL/GenBank/DDBJ whole genome shotgun (WGS) entry which is preliminary data.</text>
</comment>
<evidence type="ECO:0000259" key="2">
    <source>
        <dbReference type="Pfam" id="PF18970"/>
    </source>
</evidence>
<dbReference type="Pfam" id="PF18970">
    <property type="entry name" value="DUF5709"/>
    <property type="match status" value="1"/>
</dbReference>
<dbReference type="RefSeq" id="WP_340267566.1">
    <property type="nucleotide sequence ID" value="NZ_JBBEOG010000002.1"/>
</dbReference>
<evidence type="ECO:0000256" key="1">
    <source>
        <dbReference type="SAM" id="MobiDB-lite"/>
    </source>
</evidence>
<feature type="region of interest" description="Disordered" evidence="1">
    <location>
        <begin position="1"/>
        <end position="146"/>
    </location>
</feature>
<evidence type="ECO:0000313" key="4">
    <source>
        <dbReference type="Proteomes" id="UP001596122"/>
    </source>
</evidence>
<dbReference type="InterPro" id="IPR043763">
    <property type="entry name" value="DUF5709"/>
</dbReference>
<dbReference type="Proteomes" id="UP001596122">
    <property type="component" value="Unassembled WGS sequence"/>
</dbReference>
<feature type="compositionally biased region" description="Basic and acidic residues" evidence="1">
    <location>
        <begin position="1"/>
        <end position="12"/>
    </location>
</feature>
<evidence type="ECO:0000313" key="3">
    <source>
        <dbReference type="EMBL" id="MFC5380834.1"/>
    </source>
</evidence>
<gene>
    <name evidence="3" type="ORF">ACFPJ6_08530</name>
</gene>
<feature type="domain" description="DUF5709" evidence="2">
    <location>
        <begin position="118"/>
        <end position="166"/>
    </location>
</feature>
<feature type="compositionally biased region" description="Basic and acidic residues" evidence="1">
    <location>
        <begin position="59"/>
        <end position="86"/>
    </location>
</feature>
<reference evidence="4" key="1">
    <citation type="journal article" date="2019" name="Int. J. Syst. Evol. Microbiol.">
        <title>The Global Catalogue of Microorganisms (GCM) 10K type strain sequencing project: providing services to taxonomists for standard genome sequencing and annotation.</title>
        <authorList>
            <consortium name="The Broad Institute Genomics Platform"/>
            <consortium name="The Broad Institute Genome Sequencing Center for Infectious Disease"/>
            <person name="Wu L."/>
            <person name="Ma J."/>
        </authorList>
    </citation>
    <scope>NUCLEOTIDE SEQUENCE [LARGE SCALE GENOMIC DNA]</scope>
    <source>
        <strain evidence="4">CCUG 43114</strain>
    </source>
</reference>
<feature type="compositionally biased region" description="Acidic residues" evidence="1">
    <location>
        <begin position="19"/>
        <end position="39"/>
    </location>
</feature>
<sequence length="169" mass="18090">MSEQEGVDRIDAEATAGMDLDEVDMDQDLAFGEDGEDDNLDRSYVPNDRPVAATAHGTTAEEQHEGGSLEARLEAEEPEVFEERPGDAVLPTDQPLTDATGEDVSSEDLAMTEDDDSEVGDLRAGRLVEPDEGVREDTEKDLVAEDVGIDAGAASAEEAAMHVTEDPRT</sequence>
<organism evidence="3 4">
    <name type="scientific">Aquipuribacter nitratireducens</name>
    <dbReference type="NCBI Taxonomy" id="650104"/>
    <lineage>
        <taxon>Bacteria</taxon>
        <taxon>Bacillati</taxon>
        <taxon>Actinomycetota</taxon>
        <taxon>Actinomycetes</taxon>
        <taxon>Micrococcales</taxon>
        <taxon>Intrasporangiaceae</taxon>
        <taxon>Aquipuribacter</taxon>
    </lineage>
</organism>
<feature type="compositionally biased region" description="Basic and acidic residues" evidence="1">
    <location>
        <begin position="120"/>
        <end position="143"/>
    </location>
</feature>
<protein>
    <submittedName>
        <fullName evidence="3">DUF5709 domain-containing protein</fullName>
    </submittedName>
</protein>
<dbReference type="EMBL" id="JBHSLD010000007">
    <property type="protein sequence ID" value="MFC5380834.1"/>
    <property type="molecule type" value="Genomic_DNA"/>
</dbReference>
<name>A0ABW0GMG0_9MICO</name>